<name>A0A0K9HLX3_GEOSE</name>
<dbReference type="RefSeq" id="WP_033014579.1">
    <property type="nucleotide sequence ID" value="NZ_CBCSGJ010000049.1"/>
</dbReference>
<protein>
    <recommendedName>
        <fullName evidence="4">Isochorismate synthase MenF</fullName>
        <ecNumber evidence="4">5.4.4.2</ecNumber>
    </recommendedName>
    <alternativeName>
        <fullName evidence="4">Isochorismate mutase</fullName>
    </alternativeName>
</protein>
<feature type="active site" description="Proton acceptor" evidence="4">
    <location>
        <position position="211"/>
    </location>
</feature>
<comment type="function">
    <text evidence="4">Catalyzes the conversion of chorismate to isochorismate.</text>
</comment>
<dbReference type="GO" id="GO:0009697">
    <property type="term" value="P:salicylic acid biosynthetic process"/>
    <property type="evidence" value="ECO:0007669"/>
    <property type="project" value="TreeGrafter"/>
</dbReference>
<comment type="similarity">
    <text evidence="2 4">Belongs to the isochorismate synthase family.</text>
</comment>
<comment type="catalytic activity">
    <reaction evidence="1 4">
        <text>chorismate = isochorismate</text>
        <dbReference type="Rhea" id="RHEA:18985"/>
        <dbReference type="ChEBI" id="CHEBI:29748"/>
        <dbReference type="ChEBI" id="CHEBI:29780"/>
        <dbReference type="EC" id="5.4.4.2"/>
    </reaction>
</comment>
<dbReference type="InterPro" id="IPR004561">
    <property type="entry name" value="IsoChor_synthase"/>
</dbReference>
<dbReference type="GO" id="GO:0009234">
    <property type="term" value="P:menaquinone biosynthetic process"/>
    <property type="evidence" value="ECO:0007669"/>
    <property type="project" value="UniProtKB-UniRule"/>
</dbReference>
<dbReference type="GO" id="GO:0008909">
    <property type="term" value="F:isochorismate synthase activity"/>
    <property type="evidence" value="ECO:0007669"/>
    <property type="project" value="UniProtKB-UniRule"/>
</dbReference>
<accession>A0A0K9HLX3</accession>
<reference evidence="6 7" key="1">
    <citation type="submission" date="2018-10" db="EMBL/GenBank/DDBJ databases">
        <title>Geobacillus stearothermophilus in processing lines of powdered infant formula.</title>
        <authorList>
            <person name="Rhee M.S."/>
            <person name="Choi I.-G."/>
            <person name="Cho T.J."/>
            <person name="Park B."/>
        </authorList>
    </citation>
    <scope>NUCLEOTIDE SEQUENCE [LARGE SCALE GENOMIC DNA]</scope>
    <source>
        <strain evidence="6 7">FHS-PPGT130</strain>
    </source>
</reference>
<dbReference type="UniPathway" id="UPA00079"/>
<dbReference type="InterPro" id="IPR005801">
    <property type="entry name" value="ADC_synthase"/>
</dbReference>
<feature type="binding site" evidence="4">
    <location>
        <position position="439"/>
    </location>
    <ligand>
        <name>Mg(2+)</name>
        <dbReference type="ChEBI" id="CHEBI:18420"/>
    </ligand>
</feature>
<evidence type="ECO:0000313" key="7">
    <source>
        <dbReference type="Proteomes" id="UP000266922"/>
    </source>
</evidence>
<evidence type="ECO:0000313" key="6">
    <source>
        <dbReference type="EMBL" id="RLQ13581.1"/>
    </source>
</evidence>
<evidence type="ECO:0000259" key="5">
    <source>
        <dbReference type="Pfam" id="PF00425"/>
    </source>
</evidence>
<dbReference type="Pfam" id="PF00425">
    <property type="entry name" value="Chorismate_bind"/>
    <property type="match status" value="1"/>
</dbReference>
<dbReference type="Proteomes" id="UP000266922">
    <property type="component" value="Unassembled WGS sequence"/>
</dbReference>
<comment type="cofactor">
    <cofactor evidence="4">
        <name>Mg(2+)</name>
        <dbReference type="ChEBI" id="CHEBI:18420"/>
    </cofactor>
</comment>
<keyword evidence="4" id="KW-0474">Menaquinone biosynthesis</keyword>
<dbReference type="PANTHER" id="PTHR42839:SF1">
    <property type="entry name" value="ISOCHORISMATE SYNTHASE MENF"/>
    <property type="match status" value="1"/>
</dbReference>
<dbReference type="OrthoDB" id="9803598at2"/>
<evidence type="ECO:0000256" key="1">
    <source>
        <dbReference type="ARBA" id="ARBA00000799"/>
    </source>
</evidence>
<keyword evidence="4" id="KW-0479">Metal-binding</keyword>
<dbReference type="InterPro" id="IPR034681">
    <property type="entry name" value="MenF"/>
</dbReference>
<comment type="pathway">
    <text evidence="4">Quinol/quinone metabolism; menaquinone biosynthesis.</text>
</comment>
<comment type="pathway">
    <text evidence="4">Quinol/quinone metabolism; 1,4-dihydroxy-2-naphthoate biosynthesis; 1,4-dihydroxy-2-naphthoate from chorismate: step 1/7.</text>
</comment>
<dbReference type="EC" id="5.4.4.2" evidence="4"/>
<dbReference type="GO" id="GO:0000287">
    <property type="term" value="F:magnesium ion binding"/>
    <property type="evidence" value="ECO:0007669"/>
    <property type="project" value="UniProtKB-UniRule"/>
</dbReference>
<dbReference type="HAMAP" id="MF_01935">
    <property type="entry name" value="MenF"/>
    <property type="match status" value="1"/>
</dbReference>
<gene>
    <name evidence="4" type="primary">menF</name>
    <name evidence="6" type="ORF">D9548_10650</name>
</gene>
<dbReference type="EMBL" id="RCTJ01000038">
    <property type="protein sequence ID" value="RLQ13581.1"/>
    <property type="molecule type" value="Genomic_DNA"/>
</dbReference>
<evidence type="ECO:0000256" key="4">
    <source>
        <dbReference type="HAMAP-Rule" id="MF_01935"/>
    </source>
</evidence>
<evidence type="ECO:0000256" key="2">
    <source>
        <dbReference type="ARBA" id="ARBA00005297"/>
    </source>
</evidence>
<organism evidence="6 7">
    <name type="scientific">Geobacillus stearothermophilus</name>
    <name type="common">Bacillus stearothermophilus</name>
    <dbReference type="NCBI Taxonomy" id="1422"/>
    <lineage>
        <taxon>Bacteria</taxon>
        <taxon>Bacillati</taxon>
        <taxon>Bacillota</taxon>
        <taxon>Bacilli</taxon>
        <taxon>Bacillales</taxon>
        <taxon>Anoxybacillaceae</taxon>
        <taxon>Geobacillus</taxon>
    </lineage>
</organism>
<comment type="caution">
    <text evidence="6">The sequence shown here is derived from an EMBL/GenBank/DDBJ whole genome shotgun (WGS) entry which is preliminary data.</text>
</comment>
<proteinExistence type="inferred from homology"/>
<feature type="binding site" evidence="4">
    <location>
        <position position="304"/>
    </location>
    <ligand>
        <name>Mg(2+)</name>
        <dbReference type="ChEBI" id="CHEBI:18420"/>
    </ligand>
</feature>
<dbReference type="AlphaFoldDB" id="A0A0K9HLX3"/>
<keyword evidence="4" id="KW-0460">Magnesium</keyword>
<evidence type="ECO:0000256" key="3">
    <source>
        <dbReference type="ARBA" id="ARBA00023235"/>
    </source>
</evidence>
<dbReference type="InterPro" id="IPR015890">
    <property type="entry name" value="Chorismate_C"/>
</dbReference>
<sequence>MAIGFQHTLQQQLHELVVRAARPFVSWTESLEGVDPVSFFMQGPSCGFRERFFWSDRSDGTILVGLGSVHAIETGEKDGRFREVDARRRQWASQIERHGDTDAPPLLFGGFSFDPHRTPTDVWRGFSAGKLIAPAVLLSMRNGQAKLTVTLPAGGGGREIEQVGRLLGRIAAPPLPAPLPALVAAREADSGRWMEAVRQAIASIRAGALDKVVLARARQLTFAGTIDAGSVLARLREQQPFAYLFAFEQDGRCLIGASPEQLVQKEGETCRSICLAGSARRGATVEEDERLGAWLLSDRKNRQEHQFVVRMISRLFAEVCEAVEMPDGPQLLKLPHIQHLCTPVVGRGCREPSVLRLVERMHPTPALGGTPRERAMETIRALEPLERGWYAAPIGWVDAYGDGEWAVAIRSALLAGSQAFLFAGCGIVADSDPQSEYEETNVKMAPMLSALGVMHHD</sequence>
<dbReference type="SUPFAM" id="SSF56322">
    <property type="entry name" value="ADC synthase"/>
    <property type="match status" value="1"/>
</dbReference>
<feature type="active site" description="Proton donor" evidence="4">
    <location>
        <position position="260"/>
    </location>
</feature>
<dbReference type="Gene3D" id="3.60.120.10">
    <property type="entry name" value="Anthranilate synthase"/>
    <property type="match status" value="1"/>
</dbReference>
<dbReference type="PANTHER" id="PTHR42839">
    <property type="entry name" value="ISOCHORISMATE SYNTHASE ENTC"/>
    <property type="match status" value="1"/>
</dbReference>
<dbReference type="UniPathway" id="UPA01057">
    <property type="reaction ID" value="UER00163"/>
</dbReference>
<keyword evidence="3 4" id="KW-0413">Isomerase</keyword>
<feature type="domain" description="Chorismate-utilising enzyme C-terminal" evidence="5">
    <location>
        <begin position="192"/>
        <end position="443"/>
    </location>
</feature>
<dbReference type="GeneID" id="89611949"/>
<dbReference type="NCBIfam" id="TIGR00543">
    <property type="entry name" value="isochor_syn"/>
    <property type="match status" value="1"/>
</dbReference>